<keyword evidence="4" id="KW-0326">Glycosidase</keyword>
<keyword evidence="5" id="KW-1185">Reference proteome</keyword>
<organism evidence="4 5">
    <name type="scientific">Gemmiger gallinarum</name>
    <dbReference type="NCBI Taxonomy" id="2779354"/>
    <lineage>
        <taxon>Bacteria</taxon>
        <taxon>Bacillati</taxon>
        <taxon>Bacillota</taxon>
        <taxon>Clostridia</taxon>
        <taxon>Eubacteriales</taxon>
        <taxon>Gemmiger</taxon>
    </lineage>
</organism>
<dbReference type="InterPro" id="IPR013780">
    <property type="entry name" value="Glyco_hydro_b"/>
</dbReference>
<dbReference type="PANTHER" id="PTHR10357">
    <property type="entry name" value="ALPHA-AMYLASE FAMILY MEMBER"/>
    <property type="match status" value="1"/>
</dbReference>
<dbReference type="EMBL" id="JADCKC010000002">
    <property type="protein sequence ID" value="MBE5037357.1"/>
    <property type="molecule type" value="Genomic_DNA"/>
</dbReference>
<evidence type="ECO:0000313" key="4">
    <source>
        <dbReference type="EMBL" id="MBE5037357.1"/>
    </source>
</evidence>
<keyword evidence="4" id="KW-0378">Hydrolase</keyword>
<dbReference type="Pfam" id="PF00128">
    <property type="entry name" value="Alpha-amylase"/>
    <property type="match status" value="1"/>
</dbReference>
<dbReference type="InterPro" id="IPR017853">
    <property type="entry name" value="GH"/>
</dbReference>
<dbReference type="PANTHER" id="PTHR10357:SF217">
    <property type="entry name" value="TREHALOSE-6-PHOSPHATE HYDROLASE"/>
    <property type="match status" value="1"/>
</dbReference>
<comment type="caution">
    <text evidence="4">The sequence shown here is derived from an EMBL/GenBank/DDBJ whole genome shotgun (WGS) entry which is preliminary data.</text>
</comment>
<dbReference type="InterPro" id="IPR032091">
    <property type="entry name" value="Malt_amylase-like_C"/>
</dbReference>
<dbReference type="CDD" id="cd11333">
    <property type="entry name" value="AmyAc_SI_OligoGlu_DGase"/>
    <property type="match status" value="1"/>
</dbReference>
<dbReference type="NCBIfam" id="NF008183">
    <property type="entry name" value="PRK10933.1"/>
    <property type="match status" value="1"/>
</dbReference>
<dbReference type="RefSeq" id="WP_193500648.1">
    <property type="nucleotide sequence ID" value="NZ_JADCKC010000002.1"/>
</dbReference>
<dbReference type="InterPro" id="IPR006047">
    <property type="entry name" value="GH13_cat_dom"/>
</dbReference>
<feature type="domain" description="Glycosyl hydrolase family 13 catalytic" evidence="3">
    <location>
        <begin position="13"/>
        <end position="414"/>
    </location>
</feature>
<proteinExistence type="inferred from homology"/>
<evidence type="ECO:0000313" key="5">
    <source>
        <dbReference type="Proteomes" id="UP000768567"/>
    </source>
</evidence>
<comment type="similarity">
    <text evidence="1">Belongs to the glycosyl hydrolase 13 family.</text>
</comment>
<evidence type="ECO:0000259" key="3">
    <source>
        <dbReference type="SMART" id="SM00642"/>
    </source>
</evidence>
<dbReference type="SUPFAM" id="SSF51011">
    <property type="entry name" value="Glycosyl hydrolase domain"/>
    <property type="match status" value="1"/>
</dbReference>
<dbReference type="GO" id="GO:0008788">
    <property type="term" value="F:alpha,alpha-phosphotrehalase activity"/>
    <property type="evidence" value="ECO:0007669"/>
    <property type="project" value="UniProtKB-EC"/>
</dbReference>
<dbReference type="Gene3D" id="3.90.400.10">
    <property type="entry name" value="Oligo-1,6-glucosidase, Domain 2"/>
    <property type="match status" value="1"/>
</dbReference>
<protein>
    <recommendedName>
        <fullName evidence="2">Alpha,alpha-phosphotrehalase</fullName>
        <ecNumber evidence="2">3.2.1.93</ecNumber>
    </recommendedName>
</protein>
<accession>A0ABR9R2J4</accession>
<reference evidence="4 5" key="1">
    <citation type="submission" date="2020-10" db="EMBL/GenBank/DDBJ databases">
        <title>ChiBAC.</title>
        <authorList>
            <person name="Zenner C."/>
            <person name="Hitch T.C.A."/>
            <person name="Clavel T."/>
        </authorList>
    </citation>
    <scope>NUCLEOTIDE SEQUENCE [LARGE SCALE GENOMIC DNA]</scope>
    <source>
        <strain evidence="4 5">DSM 109015</strain>
    </source>
</reference>
<dbReference type="InterPro" id="IPR045857">
    <property type="entry name" value="O16G_dom_2"/>
</dbReference>
<dbReference type="Proteomes" id="UP000768567">
    <property type="component" value="Unassembled WGS sequence"/>
</dbReference>
<evidence type="ECO:0000256" key="2">
    <source>
        <dbReference type="NCBIfam" id="TIGR02403"/>
    </source>
</evidence>
<sequence length="554" mass="63299">MTQNQLGGKVVYQIYVKSFQDSNGDGIGDLPGITSRLDYLAGLGVDYLWLTPIYPSPQRDNGYDVANYRAINPEYGTMQDFETLCAEAEKRGIRIMLDMVFNHTSTDHEWFRRAIAGEQKYLDYYIWKDGVPGTPPTNWESKFGGSAWQWEEHVGKYYLHLFDRTQADLNWENPEVRQELFDILHFWEDKGVRAFRFDVVNLISKPDAYTDDNAGDGRRFYTDGPRIHEYLKLLNARGFGKCADVVTVGEMSSTSLENCVRYTDPAEGELSMVFSFHHLKTDYKNGDKWQLEPNRFGELKGLLDKWQLGMQAKHGWNAVFWCNHDQPRIVSRFGDEGQYHDVSAKMLGTAIHMLRGTPYIYQGEELGMTNAHFTDIRQYRDVESTNRYHILKEQGMPDEEIYAILGARSRDNGRTPMQWDGSARGGFTTGTPWLAVNPNTDTINAAAEAADPDSVLNYYRRLVALRKEYPVIQSGLYAPVEPGNPNVYAYTRTLGDETLVVACNFYAEPARVTLPAPQGQDARLLIGNWPEQPFAPHMTLRPYEAVVYRFAPRA</sequence>
<dbReference type="Pfam" id="PF16657">
    <property type="entry name" value="Malt_amylase_C"/>
    <property type="match status" value="1"/>
</dbReference>
<dbReference type="SUPFAM" id="SSF51445">
    <property type="entry name" value="(Trans)glycosidases"/>
    <property type="match status" value="1"/>
</dbReference>
<dbReference type="NCBIfam" id="TIGR02403">
    <property type="entry name" value="trehalose_treC"/>
    <property type="match status" value="1"/>
</dbReference>
<dbReference type="EC" id="3.2.1.93" evidence="2"/>
<name>A0ABR9R2J4_9FIRM</name>
<dbReference type="SMART" id="SM00642">
    <property type="entry name" value="Aamy"/>
    <property type="match status" value="1"/>
</dbReference>
<evidence type="ECO:0000256" key="1">
    <source>
        <dbReference type="ARBA" id="ARBA00008061"/>
    </source>
</evidence>
<dbReference type="Gene3D" id="3.20.20.80">
    <property type="entry name" value="Glycosidases"/>
    <property type="match status" value="1"/>
</dbReference>
<gene>
    <name evidence="4" type="primary">treC</name>
    <name evidence="4" type="ORF">INF35_06145</name>
</gene>
<dbReference type="Gene3D" id="2.60.40.1180">
    <property type="entry name" value="Golgi alpha-mannosidase II"/>
    <property type="match status" value="1"/>
</dbReference>
<dbReference type="InterPro" id="IPR012769">
    <property type="entry name" value="Trehalose_TreC"/>
</dbReference>